<dbReference type="RefSeq" id="WP_049665576.1">
    <property type="nucleotide sequence ID" value="NZ_LFXJ01000005.1"/>
</dbReference>
<dbReference type="EMBL" id="LFXJ01000005">
    <property type="protein sequence ID" value="KMY32365.1"/>
    <property type="molecule type" value="Genomic_DNA"/>
</dbReference>
<evidence type="ECO:0000313" key="1">
    <source>
        <dbReference type="EMBL" id="KMY32365.1"/>
    </source>
</evidence>
<evidence type="ECO:0000313" key="2">
    <source>
        <dbReference type="Proteomes" id="UP000037326"/>
    </source>
</evidence>
<gene>
    <name evidence="1" type="ORF">ACZ11_09525</name>
</gene>
<dbReference type="AlphaFoldDB" id="A0A0K9FD18"/>
<name>A0A0K9FD18_9BACI</name>
<dbReference type="PATRIC" id="fig|582475.4.peg.1471"/>
<organism evidence="1 2">
    <name type="scientific">Lysinibacillus xylanilyticus</name>
    <dbReference type="NCBI Taxonomy" id="582475"/>
    <lineage>
        <taxon>Bacteria</taxon>
        <taxon>Bacillati</taxon>
        <taxon>Bacillota</taxon>
        <taxon>Bacilli</taxon>
        <taxon>Bacillales</taxon>
        <taxon>Bacillaceae</taxon>
        <taxon>Lysinibacillus</taxon>
    </lineage>
</organism>
<sequence>MPIVKLTLNDEYYEKLKKMAQAEQKSIQDYIRHTIFQIDTIFTPEEAVKRIREENFEIEDEFELPDVYGEDWTIERGPAGVFGKKFFNYVNAHPDLGIKFKDMGKYGRRAVYRIVKKDD</sequence>
<dbReference type="InterPro" id="IPR010813">
    <property type="entry name" value="DUF1413"/>
</dbReference>
<dbReference type="GeneID" id="96598496"/>
<comment type="caution">
    <text evidence="1">The sequence shown here is derived from an EMBL/GenBank/DDBJ whole genome shotgun (WGS) entry which is preliminary data.</text>
</comment>
<protein>
    <recommendedName>
        <fullName evidence="3">DUF1413 domain-containing protein</fullName>
    </recommendedName>
</protein>
<dbReference type="GO" id="GO:0006355">
    <property type="term" value="P:regulation of DNA-templated transcription"/>
    <property type="evidence" value="ECO:0007669"/>
    <property type="project" value="InterPro"/>
</dbReference>
<evidence type="ECO:0008006" key="3">
    <source>
        <dbReference type="Google" id="ProtNLM"/>
    </source>
</evidence>
<dbReference type="Pfam" id="PF07205">
    <property type="entry name" value="DUF1413"/>
    <property type="match status" value="1"/>
</dbReference>
<accession>A0A0K9FD18</accession>
<dbReference type="Proteomes" id="UP000037326">
    <property type="component" value="Unassembled WGS sequence"/>
</dbReference>
<dbReference type="InterPro" id="IPR010985">
    <property type="entry name" value="Ribbon_hlx_hlx"/>
</dbReference>
<dbReference type="SUPFAM" id="SSF47598">
    <property type="entry name" value="Ribbon-helix-helix"/>
    <property type="match status" value="1"/>
</dbReference>
<proteinExistence type="predicted"/>
<reference evidence="2" key="1">
    <citation type="submission" date="2015-07" db="EMBL/GenBank/DDBJ databases">
        <authorList>
            <consortium name="Consortium for Microbial Forensics and Genomics (microFORGE)"/>
            <person name="Knight B.M."/>
            <person name="Roberts D.P."/>
            <person name="Lin D."/>
            <person name="Hari K."/>
            <person name="Fletcher J."/>
            <person name="Melcher U."/>
            <person name="Blagden T."/>
            <person name="Winegar R.A."/>
        </authorList>
    </citation>
    <scope>NUCLEOTIDE SEQUENCE [LARGE SCALE GENOMIC DNA]</scope>
    <source>
        <strain evidence="2">DSM 23493</strain>
    </source>
</reference>